<name>A0A2S9IKS5_9HYPH</name>
<dbReference type="CDD" id="cd00397">
    <property type="entry name" value="DNA_BRE_C"/>
    <property type="match status" value="1"/>
</dbReference>
<gene>
    <name evidence="7" type="ORF">C5748_23075</name>
</gene>
<sequence length="231" mass="26168">MGWALLDNYGNRKYLSSSERTRFFLAASKKSKKVELFCRILLETGCRISEALNLTLYKIDLEEGVVIIRSLKKRNKICHRVIPISPDTMRLFKALMDEVAPEDYDERIWGWTRMTGYRHVCAVMDLAGIKGSQASPKGLRHGFAVAALEAGAPMNLVQRWLGHTHWSTTAIYADVIGPEERGFAERLWLSAEAPRPVMRPSLRGKAGSKKVDQRENPCQKKRVLVAARLAR</sequence>
<keyword evidence="8" id="KW-1185">Reference proteome</keyword>
<dbReference type="SUPFAM" id="SSF56349">
    <property type="entry name" value="DNA breaking-rejoining enzymes"/>
    <property type="match status" value="1"/>
</dbReference>
<dbReference type="AlphaFoldDB" id="A0A2S9IKS5"/>
<dbReference type="GO" id="GO:0015074">
    <property type="term" value="P:DNA integration"/>
    <property type="evidence" value="ECO:0007669"/>
    <property type="project" value="UniProtKB-KW"/>
</dbReference>
<dbReference type="PANTHER" id="PTHR30349:SF41">
    <property type="entry name" value="INTEGRASE_RECOMBINASE PROTEIN MJ0367-RELATED"/>
    <property type="match status" value="1"/>
</dbReference>
<protein>
    <submittedName>
        <fullName evidence="7">Integrase</fullName>
    </submittedName>
</protein>
<evidence type="ECO:0000256" key="2">
    <source>
        <dbReference type="ARBA" id="ARBA00022908"/>
    </source>
</evidence>
<keyword evidence="3" id="KW-0238">DNA-binding</keyword>
<evidence type="ECO:0000313" key="8">
    <source>
        <dbReference type="Proteomes" id="UP000239434"/>
    </source>
</evidence>
<dbReference type="InterPro" id="IPR050090">
    <property type="entry name" value="Tyrosine_recombinase_XerCD"/>
</dbReference>
<comment type="caution">
    <text evidence="7">The sequence shown here is derived from an EMBL/GenBank/DDBJ whole genome shotgun (WGS) entry which is preliminary data.</text>
</comment>
<dbReference type="InterPro" id="IPR002104">
    <property type="entry name" value="Integrase_catalytic"/>
</dbReference>
<proteinExistence type="inferred from homology"/>
<dbReference type="Proteomes" id="UP000239434">
    <property type="component" value="Unassembled WGS sequence"/>
</dbReference>
<accession>A0A2S9IKS5</accession>
<keyword evidence="4" id="KW-0233">DNA recombination</keyword>
<evidence type="ECO:0000256" key="4">
    <source>
        <dbReference type="ARBA" id="ARBA00023172"/>
    </source>
</evidence>
<dbReference type="PANTHER" id="PTHR30349">
    <property type="entry name" value="PHAGE INTEGRASE-RELATED"/>
    <property type="match status" value="1"/>
</dbReference>
<dbReference type="Gene3D" id="1.10.443.10">
    <property type="entry name" value="Intergrase catalytic core"/>
    <property type="match status" value="1"/>
</dbReference>
<dbReference type="GO" id="GO:0003677">
    <property type="term" value="F:DNA binding"/>
    <property type="evidence" value="ECO:0007669"/>
    <property type="project" value="UniProtKB-KW"/>
</dbReference>
<dbReference type="Pfam" id="PF00589">
    <property type="entry name" value="Phage_integrase"/>
    <property type="match status" value="1"/>
</dbReference>
<dbReference type="InterPro" id="IPR013762">
    <property type="entry name" value="Integrase-like_cat_sf"/>
</dbReference>
<feature type="compositionally biased region" description="Basic and acidic residues" evidence="5">
    <location>
        <begin position="209"/>
        <end position="218"/>
    </location>
</feature>
<evidence type="ECO:0000256" key="1">
    <source>
        <dbReference type="ARBA" id="ARBA00008857"/>
    </source>
</evidence>
<dbReference type="GO" id="GO:0006310">
    <property type="term" value="P:DNA recombination"/>
    <property type="evidence" value="ECO:0007669"/>
    <property type="project" value="UniProtKB-KW"/>
</dbReference>
<dbReference type="EMBL" id="PVBR01000024">
    <property type="protein sequence ID" value="PRD41127.1"/>
    <property type="molecule type" value="Genomic_DNA"/>
</dbReference>
<comment type="similarity">
    <text evidence="1">Belongs to the 'phage' integrase family.</text>
</comment>
<dbReference type="InterPro" id="IPR011010">
    <property type="entry name" value="DNA_brk_join_enz"/>
</dbReference>
<evidence type="ECO:0000256" key="5">
    <source>
        <dbReference type="SAM" id="MobiDB-lite"/>
    </source>
</evidence>
<feature type="region of interest" description="Disordered" evidence="5">
    <location>
        <begin position="199"/>
        <end position="218"/>
    </location>
</feature>
<organism evidence="7 8">
    <name type="scientific">Phyllobacterium phragmitis</name>
    <dbReference type="NCBI Taxonomy" id="2670329"/>
    <lineage>
        <taxon>Bacteria</taxon>
        <taxon>Pseudomonadati</taxon>
        <taxon>Pseudomonadota</taxon>
        <taxon>Alphaproteobacteria</taxon>
        <taxon>Hyphomicrobiales</taxon>
        <taxon>Phyllobacteriaceae</taxon>
        <taxon>Phyllobacterium</taxon>
    </lineage>
</organism>
<dbReference type="PROSITE" id="PS51898">
    <property type="entry name" value="TYR_RECOMBINASE"/>
    <property type="match status" value="1"/>
</dbReference>
<feature type="domain" description="Tyr recombinase" evidence="6">
    <location>
        <begin position="10"/>
        <end position="185"/>
    </location>
</feature>
<evidence type="ECO:0000256" key="3">
    <source>
        <dbReference type="ARBA" id="ARBA00023125"/>
    </source>
</evidence>
<evidence type="ECO:0000313" key="7">
    <source>
        <dbReference type="EMBL" id="PRD41127.1"/>
    </source>
</evidence>
<keyword evidence="2" id="KW-0229">DNA integration</keyword>
<evidence type="ECO:0000259" key="6">
    <source>
        <dbReference type="PROSITE" id="PS51898"/>
    </source>
</evidence>
<reference evidence="7 8" key="1">
    <citation type="submission" date="2018-02" db="EMBL/GenBank/DDBJ databases">
        <title>The draft genome of Phyllobacterium sp. 1N-3.</title>
        <authorList>
            <person name="Liu L."/>
            <person name="Li L."/>
            <person name="Zhang X."/>
            <person name="Wang T."/>
            <person name="Liang L."/>
        </authorList>
    </citation>
    <scope>NUCLEOTIDE SEQUENCE [LARGE SCALE GENOMIC DNA]</scope>
    <source>
        <strain evidence="7 8">1N-3</strain>
    </source>
</reference>